<evidence type="ECO:0000256" key="1">
    <source>
        <dbReference type="SAM" id="MobiDB-lite"/>
    </source>
</evidence>
<evidence type="ECO:0000313" key="3">
    <source>
        <dbReference type="Proteomes" id="UP001345219"/>
    </source>
</evidence>
<proteinExistence type="predicted"/>
<feature type="region of interest" description="Disordered" evidence="1">
    <location>
        <begin position="70"/>
        <end position="96"/>
    </location>
</feature>
<reference evidence="2 3" key="1">
    <citation type="journal article" date="2023" name="Hortic Res">
        <title>Pangenome of water caltrop reveals structural variations and asymmetric subgenome divergence after allopolyploidization.</title>
        <authorList>
            <person name="Zhang X."/>
            <person name="Chen Y."/>
            <person name="Wang L."/>
            <person name="Yuan Y."/>
            <person name="Fang M."/>
            <person name="Shi L."/>
            <person name="Lu R."/>
            <person name="Comes H.P."/>
            <person name="Ma Y."/>
            <person name="Chen Y."/>
            <person name="Huang G."/>
            <person name="Zhou Y."/>
            <person name="Zheng Z."/>
            <person name="Qiu Y."/>
        </authorList>
    </citation>
    <scope>NUCLEOTIDE SEQUENCE [LARGE SCALE GENOMIC DNA]</scope>
    <source>
        <tissue evidence="2">Roots</tissue>
    </source>
</reference>
<dbReference type="EMBL" id="JAXIOK010000019">
    <property type="protein sequence ID" value="KAK4747810.1"/>
    <property type="molecule type" value="Genomic_DNA"/>
</dbReference>
<dbReference type="PANTHER" id="PTHR36035">
    <property type="entry name" value="PROTEIN DISULFIDE-ISOMERASE SCO2"/>
    <property type="match status" value="1"/>
</dbReference>
<organism evidence="2 3">
    <name type="scientific">Trapa incisa</name>
    <dbReference type="NCBI Taxonomy" id="236973"/>
    <lineage>
        <taxon>Eukaryota</taxon>
        <taxon>Viridiplantae</taxon>
        <taxon>Streptophyta</taxon>
        <taxon>Embryophyta</taxon>
        <taxon>Tracheophyta</taxon>
        <taxon>Spermatophyta</taxon>
        <taxon>Magnoliopsida</taxon>
        <taxon>eudicotyledons</taxon>
        <taxon>Gunneridae</taxon>
        <taxon>Pentapetalae</taxon>
        <taxon>rosids</taxon>
        <taxon>malvids</taxon>
        <taxon>Myrtales</taxon>
        <taxon>Lythraceae</taxon>
        <taxon>Trapa</taxon>
    </lineage>
</organism>
<evidence type="ECO:0008006" key="4">
    <source>
        <dbReference type="Google" id="ProtNLM"/>
    </source>
</evidence>
<dbReference type="InterPro" id="IPR037477">
    <property type="entry name" value="SCO2"/>
</dbReference>
<protein>
    <recommendedName>
        <fullName evidence="4">Protein disulfide-isomerase SCO2</fullName>
    </recommendedName>
</protein>
<comment type="caution">
    <text evidence="2">The sequence shown here is derived from an EMBL/GenBank/DDBJ whole genome shotgun (WGS) entry which is preliminary data.</text>
</comment>
<dbReference type="AlphaFoldDB" id="A0AAN7GWQ2"/>
<name>A0AAN7GWQ2_9MYRT</name>
<dbReference type="PANTHER" id="PTHR36035:SF1">
    <property type="entry name" value="PROTEIN DISULFIDE-ISOMERASE SCO2"/>
    <property type="match status" value="1"/>
</dbReference>
<dbReference type="Proteomes" id="UP001345219">
    <property type="component" value="Chromosome 12"/>
</dbReference>
<sequence>MFPINPSPSTSLLPKSSQLGLFPLTIRTSLCCRAAGDIPAGPAFPRWLQFPLFSSSSAAAAADVPGRLTQDYEAGDAGPVPRRGAGNGSVRAGAREKKWSRDRESYLTDDADALPLPMTYPNTAPVSPEEIDKRLRCDPKIEDCKTVVYEWTGKCRSCQGSGFVSYYNKRGKEITCKCIPCLGVGYVQKITSRENIEVMEDLENGKPP</sequence>
<gene>
    <name evidence="2" type="ORF">SAY87_014396</name>
</gene>
<accession>A0AAN7GWQ2</accession>
<keyword evidence="3" id="KW-1185">Reference proteome</keyword>
<evidence type="ECO:0000313" key="2">
    <source>
        <dbReference type="EMBL" id="KAK4747810.1"/>
    </source>
</evidence>